<organism evidence="2 3">
    <name type="scientific">Tenacibaculum geojense</name>
    <dbReference type="NCBI Taxonomy" id="915352"/>
    <lineage>
        <taxon>Bacteria</taxon>
        <taxon>Pseudomonadati</taxon>
        <taxon>Bacteroidota</taxon>
        <taxon>Flavobacteriia</taxon>
        <taxon>Flavobacteriales</taxon>
        <taxon>Flavobacteriaceae</taxon>
        <taxon>Tenacibaculum</taxon>
    </lineage>
</organism>
<dbReference type="EMBL" id="JBHTJR010000042">
    <property type="protein sequence ID" value="MFD0992986.1"/>
    <property type="molecule type" value="Genomic_DNA"/>
</dbReference>
<gene>
    <name evidence="2" type="ORF">ACFQ1U_07195</name>
</gene>
<comment type="caution">
    <text evidence="2">The sequence shown here is derived from an EMBL/GenBank/DDBJ whole genome shotgun (WGS) entry which is preliminary data.</text>
</comment>
<feature type="region of interest" description="Disordered" evidence="1">
    <location>
        <begin position="1"/>
        <end position="26"/>
    </location>
</feature>
<evidence type="ECO:0000256" key="1">
    <source>
        <dbReference type="SAM" id="MobiDB-lite"/>
    </source>
</evidence>
<sequence length="161" mass="15972">MPGPAATIGSMHTCPMTNPGGSPHTGGPVTGPGVPTVLIGGKPAAVIGDICTCSGPPDTIAQGEATVLIGGKPAVTVGCMTAHGGQIAQGEPTVIIGTGAGATSAVMPVSSIPFPTITPIMKAMASITGRRAELNEAIAQQEALRKRSEKDGYLSKLDFSI</sequence>
<dbReference type="Pfam" id="PF05488">
    <property type="entry name" value="PAAR_motif"/>
    <property type="match status" value="1"/>
</dbReference>
<dbReference type="InterPro" id="IPR008727">
    <property type="entry name" value="PAAR_motif"/>
</dbReference>
<dbReference type="CDD" id="cd14738">
    <property type="entry name" value="PAAR_2"/>
    <property type="match status" value="1"/>
</dbReference>
<dbReference type="Gene3D" id="2.60.200.60">
    <property type="match status" value="2"/>
</dbReference>
<name>A0ABW3JRR3_9FLAO</name>
<proteinExistence type="predicted"/>
<dbReference type="Proteomes" id="UP001597062">
    <property type="component" value="Unassembled WGS sequence"/>
</dbReference>
<keyword evidence="3" id="KW-1185">Reference proteome</keyword>
<evidence type="ECO:0000313" key="2">
    <source>
        <dbReference type="EMBL" id="MFD0992986.1"/>
    </source>
</evidence>
<reference evidence="3" key="1">
    <citation type="journal article" date="2019" name="Int. J. Syst. Evol. Microbiol.">
        <title>The Global Catalogue of Microorganisms (GCM) 10K type strain sequencing project: providing services to taxonomists for standard genome sequencing and annotation.</title>
        <authorList>
            <consortium name="The Broad Institute Genomics Platform"/>
            <consortium name="The Broad Institute Genome Sequencing Center for Infectious Disease"/>
            <person name="Wu L."/>
            <person name="Ma J."/>
        </authorList>
    </citation>
    <scope>NUCLEOTIDE SEQUENCE [LARGE SCALE GENOMIC DNA]</scope>
    <source>
        <strain evidence="3">CCUG 60527</strain>
    </source>
</reference>
<accession>A0ABW3JRR3</accession>
<protein>
    <submittedName>
        <fullName evidence="2">PAAR domain-containing protein</fullName>
    </submittedName>
</protein>
<dbReference type="RefSeq" id="WP_386106802.1">
    <property type="nucleotide sequence ID" value="NZ_JBHTJR010000042.1"/>
</dbReference>
<evidence type="ECO:0000313" key="3">
    <source>
        <dbReference type="Proteomes" id="UP001597062"/>
    </source>
</evidence>